<reference evidence="2 3" key="1">
    <citation type="submission" date="2021-01" db="EMBL/GenBank/DDBJ databases">
        <title>Genomic Encyclopedia of Type Strains, Phase IV (KMG-IV): sequencing the most valuable type-strain genomes for metagenomic binning, comparative biology and taxonomic classification.</title>
        <authorList>
            <person name="Goeker M."/>
        </authorList>
    </citation>
    <scope>NUCLEOTIDE SEQUENCE [LARGE SCALE GENOMIC DNA]</scope>
    <source>
        <strain evidence="2 3">DSM 23711</strain>
    </source>
</reference>
<proteinExistence type="predicted"/>
<keyword evidence="3" id="KW-1185">Reference proteome</keyword>
<comment type="caution">
    <text evidence="2">The sequence shown here is derived from an EMBL/GenBank/DDBJ whole genome shotgun (WGS) entry which is preliminary data.</text>
</comment>
<dbReference type="Proteomes" id="UP001296943">
    <property type="component" value="Unassembled WGS sequence"/>
</dbReference>
<evidence type="ECO:0000313" key="3">
    <source>
        <dbReference type="Proteomes" id="UP001296943"/>
    </source>
</evidence>
<sequence length="150" mass="16820">MKRILLNYSFLIILLLTLGACGNSADERLLAEDNNQKDITNTIIFGEKTGDTSIKARNLFEIGEETHFLVTAEDEFGIEQVLITLNKAKDEKWSKITESELEVHPDAKQFMNGFPGSTFETLGTGAYQLKVTIDKDRTLTGEFIIEEKGD</sequence>
<dbReference type="RefSeq" id="WP_204498904.1">
    <property type="nucleotide sequence ID" value="NZ_JAFBDR010000008.1"/>
</dbReference>
<protein>
    <recommendedName>
        <fullName evidence="4">Intracellular proteinase inhibitor BsuPI domain-containing protein</fullName>
    </recommendedName>
</protein>
<dbReference type="PROSITE" id="PS51257">
    <property type="entry name" value="PROKAR_LIPOPROTEIN"/>
    <property type="match status" value="1"/>
</dbReference>
<evidence type="ECO:0008006" key="4">
    <source>
        <dbReference type="Google" id="ProtNLM"/>
    </source>
</evidence>
<organism evidence="2 3">
    <name type="scientific">Aquibacillus albus</name>
    <dbReference type="NCBI Taxonomy" id="1168171"/>
    <lineage>
        <taxon>Bacteria</taxon>
        <taxon>Bacillati</taxon>
        <taxon>Bacillota</taxon>
        <taxon>Bacilli</taxon>
        <taxon>Bacillales</taxon>
        <taxon>Bacillaceae</taxon>
        <taxon>Aquibacillus</taxon>
    </lineage>
</organism>
<feature type="signal peptide" evidence="1">
    <location>
        <begin position="1"/>
        <end position="25"/>
    </location>
</feature>
<evidence type="ECO:0000256" key="1">
    <source>
        <dbReference type="SAM" id="SignalP"/>
    </source>
</evidence>
<evidence type="ECO:0000313" key="2">
    <source>
        <dbReference type="EMBL" id="MBM7571368.1"/>
    </source>
</evidence>
<gene>
    <name evidence="2" type="ORF">JOC48_001864</name>
</gene>
<feature type="chain" id="PRO_5046470775" description="Intracellular proteinase inhibitor BsuPI domain-containing protein" evidence="1">
    <location>
        <begin position="26"/>
        <end position="150"/>
    </location>
</feature>
<keyword evidence="1" id="KW-0732">Signal</keyword>
<dbReference type="EMBL" id="JAFBDR010000008">
    <property type="protein sequence ID" value="MBM7571368.1"/>
    <property type="molecule type" value="Genomic_DNA"/>
</dbReference>
<accession>A0ABS2N000</accession>
<name>A0ABS2N000_9BACI</name>